<keyword evidence="3" id="KW-1185">Reference proteome</keyword>
<feature type="region of interest" description="Disordered" evidence="1">
    <location>
        <begin position="16"/>
        <end position="50"/>
    </location>
</feature>
<organism evidence="2 3">
    <name type="scientific">Pseudomonas plecoglossicida</name>
    <dbReference type="NCBI Taxonomy" id="70775"/>
    <lineage>
        <taxon>Bacteria</taxon>
        <taxon>Pseudomonadati</taxon>
        <taxon>Pseudomonadota</taxon>
        <taxon>Gammaproteobacteria</taxon>
        <taxon>Pseudomonadales</taxon>
        <taxon>Pseudomonadaceae</taxon>
        <taxon>Pseudomonas</taxon>
    </lineage>
</organism>
<evidence type="ECO:0000313" key="3">
    <source>
        <dbReference type="Proteomes" id="UP000234744"/>
    </source>
</evidence>
<feature type="non-terminal residue" evidence="2">
    <location>
        <position position="1"/>
    </location>
</feature>
<comment type="caution">
    <text evidence="2">The sequence shown here is derived from an EMBL/GenBank/DDBJ whole genome shotgun (WGS) entry which is preliminary data.</text>
</comment>
<feature type="compositionally biased region" description="Polar residues" evidence="1">
    <location>
        <begin position="18"/>
        <end position="43"/>
    </location>
</feature>
<sequence>ALVKGGAEPVLEALAQRAAQQSAKTAQQRSDSTHTTAQGTTPERPTYDDLHTAVDEAHAMVSLLATGLRMIAAGYGTHQEVIKLAKSSVKAAEATKGFLGLVLDAAETADGSGE</sequence>
<reference evidence="2 3" key="1">
    <citation type="submission" date="2017-12" db="EMBL/GenBank/DDBJ databases">
        <title>Detection of the carbapenemase gene blaVIM-5 in members of the Pseudomonas putida group isolated from polluted Nigerian wetlands.</title>
        <authorList>
            <person name="Adelowo O."/>
            <person name="Vollmers J."/>
            <person name="Maeusezahl I."/>
            <person name="Kaster A.-K."/>
            <person name="Mueller J.A."/>
        </authorList>
    </citation>
    <scope>NUCLEOTIDE SEQUENCE [LARGE SCALE GENOMIC DNA]</scope>
    <source>
        <strain evidence="2 3">MR69</strain>
    </source>
</reference>
<name>A0ABX4TWD9_PSEDL</name>
<dbReference type="EMBL" id="PJCJ01000046">
    <property type="protein sequence ID" value="PLV06453.1"/>
    <property type="molecule type" value="Genomic_DNA"/>
</dbReference>
<accession>A0ABX4TWD9</accession>
<protein>
    <submittedName>
        <fullName evidence="2">Uncharacterized protein</fullName>
    </submittedName>
</protein>
<evidence type="ECO:0000256" key="1">
    <source>
        <dbReference type="SAM" id="MobiDB-lite"/>
    </source>
</evidence>
<dbReference type="RefSeq" id="WP_102084231.1">
    <property type="nucleotide sequence ID" value="NZ_PJCJ01000046.1"/>
</dbReference>
<gene>
    <name evidence="2" type="ORF">CXG47_28000</name>
</gene>
<evidence type="ECO:0000313" key="2">
    <source>
        <dbReference type="EMBL" id="PLV06453.1"/>
    </source>
</evidence>
<dbReference type="Proteomes" id="UP000234744">
    <property type="component" value="Unassembled WGS sequence"/>
</dbReference>
<proteinExistence type="predicted"/>